<evidence type="ECO:0000313" key="3">
    <source>
        <dbReference type="Proteomes" id="UP001595547"/>
    </source>
</evidence>
<reference evidence="3" key="1">
    <citation type="journal article" date="2019" name="Int. J. Syst. Evol. Microbiol.">
        <title>The Global Catalogue of Microorganisms (GCM) 10K type strain sequencing project: providing services to taxonomists for standard genome sequencing and annotation.</title>
        <authorList>
            <consortium name="The Broad Institute Genomics Platform"/>
            <consortium name="The Broad Institute Genome Sequencing Center for Infectious Disease"/>
            <person name="Wu L."/>
            <person name="Ma J."/>
        </authorList>
    </citation>
    <scope>NUCLEOTIDE SEQUENCE [LARGE SCALE GENOMIC DNA]</scope>
    <source>
        <strain evidence="3">KCTC 52039</strain>
    </source>
</reference>
<evidence type="ECO:0000313" key="2">
    <source>
        <dbReference type="EMBL" id="MFC3181527.1"/>
    </source>
</evidence>
<keyword evidence="1" id="KW-0472">Membrane</keyword>
<feature type="transmembrane region" description="Helical" evidence="1">
    <location>
        <begin position="24"/>
        <end position="44"/>
    </location>
</feature>
<protein>
    <submittedName>
        <fullName evidence="2">NrsF family protein</fullName>
    </submittedName>
</protein>
<feature type="transmembrane region" description="Helical" evidence="1">
    <location>
        <begin position="89"/>
        <end position="111"/>
    </location>
</feature>
<dbReference type="Pfam" id="PF06532">
    <property type="entry name" value="NrsF"/>
    <property type="match status" value="1"/>
</dbReference>
<accession>A0ABV7J2D9</accession>
<evidence type="ECO:0000256" key="1">
    <source>
        <dbReference type="SAM" id="Phobius"/>
    </source>
</evidence>
<dbReference type="Proteomes" id="UP001595547">
    <property type="component" value="Unassembled WGS sequence"/>
</dbReference>
<comment type="caution">
    <text evidence="2">The sequence shown here is derived from an EMBL/GenBank/DDBJ whole genome shotgun (WGS) entry which is preliminary data.</text>
</comment>
<feature type="transmembrane region" description="Helical" evidence="1">
    <location>
        <begin position="184"/>
        <end position="206"/>
    </location>
</feature>
<dbReference type="RefSeq" id="WP_380073126.1">
    <property type="nucleotide sequence ID" value="NZ_JBHRTO010000001.1"/>
</dbReference>
<keyword evidence="3" id="KW-1185">Reference proteome</keyword>
<keyword evidence="1" id="KW-1133">Transmembrane helix</keyword>
<feature type="transmembrane region" description="Helical" evidence="1">
    <location>
        <begin position="64"/>
        <end position="82"/>
    </location>
</feature>
<proteinExistence type="predicted"/>
<sequence length="212" mass="22376">MMRTDDLIARLAGEAASQPFSRGLLGAMMAVSIIVPIAAFLSVLGTRPGLLQAWSNPVVPFKTLLPLITCALSMTLVLRLTRPEARAGVVVWAYALPLVSAVVLWGGAFAMRPPPARFAEVGVFSLAECLGSILVLAIVPVAAMLRMARRGATTSPALTAALIGLTAATGVTTGYSLFCTRDNPLFFVTWYGVAIVIVTAVSALVGRRLLHW</sequence>
<dbReference type="InterPro" id="IPR009495">
    <property type="entry name" value="NrsF"/>
</dbReference>
<keyword evidence="1" id="KW-0812">Transmembrane</keyword>
<feature type="transmembrane region" description="Helical" evidence="1">
    <location>
        <begin position="123"/>
        <end position="145"/>
    </location>
</feature>
<dbReference type="EMBL" id="JBHRTO010000001">
    <property type="protein sequence ID" value="MFC3181527.1"/>
    <property type="molecule type" value="Genomic_DNA"/>
</dbReference>
<name>A0ABV7J2D9_9RHOB</name>
<gene>
    <name evidence="2" type="ORF">ACFOGH_11045</name>
</gene>
<feature type="transmembrane region" description="Helical" evidence="1">
    <location>
        <begin position="157"/>
        <end position="178"/>
    </location>
</feature>
<organism evidence="2 3">
    <name type="scientific">Cypionkella sinensis</name>
    <dbReference type="NCBI Taxonomy" id="1756043"/>
    <lineage>
        <taxon>Bacteria</taxon>
        <taxon>Pseudomonadati</taxon>
        <taxon>Pseudomonadota</taxon>
        <taxon>Alphaproteobacteria</taxon>
        <taxon>Rhodobacterales</taxon>
        <taxon>Paracoccaceae</taxon>
        <taxon>Cypionkella</taxon>
    </lineage>
</organism>